<dbReference type="AlphaFoldDB" id="A0A1T4USR3"/>
<sequence length="149" mass="16987">MKYCIENIETLLANKINEAYLEFGSKELKIIDIGAFPWHKSIELSFLFTEHDPEDEDDIASWANYDYSGLTEGKWKEAEELASEMFSLFGDCNDGKGPFIDFAKAATSKKVKEIINQFNLSPDFTIQVLHPDDDSNGNYCELINQSEIK</sequence>
<dbReference type="OrthoDB" id="9182805at2"/>
<gene>
    <name evidence="1" type="ORF">CZ814_03662</name>
</gene>
<evidence type="ECO:0000313" key="2">
    <source>
        <dbReference type="Proteomes" id="UP000191116"/>
    </source>
</evidence>
<proteinExistence type="predicted"/>
<name>A0A1T4USR3_9GAMM</name>
<dbReference type="Proteomes" id="UP000191116">
    <property type="component" value="Unassembled WGS sequence"/>
</dbReference>
<evidence type="ECO:0000313" key="1">
    <source>
        <dbReference type="EMBL" id="SKA55779.1"/>
    </source>
</evidence>
<dbReference type="EMBL" id="FUWP01000031">
    <property type="protein sequence ID" value="SKA55779.1"/>
    <property type="molecule type" value="Genomic_DNA"/>
</dbReference>
<accession>A0A1T4USR3</accession>
<dbReference type="RefSeq" id="WP_080176343.1">
    <property type="nucleotide sequence ID" value="NZ_AP024856.1"/>
</dbReference>
<reference evidence="1 2" key="1">
    <citation type="submission" date="2017-02" db="EMBL/GenBank/DDBJ databases">
        <authorList>
            <person name="Peterson S.W."/>
        </authorList>
    </citation>
    <scope>NUCLEOTIDE SEQUENCE [LARGE SCALE GENOMIC DNA]</scope>
    <source>
        <strain evidence="1 2">CECT 9189</strain>
    </source>
</reference>
<protein>
    <recommendedName>
        <fullName evidence="3">DUF4303 domain-containing protein</fullName>
    </recommendedName>
</protein>
<evidence type="ECO:0008006" key="3">
    <source>
        <dbReference type="Google" id="ProtNLM"/>
    </source>
</evidence>
<organism evidence="1 2">
    <name type="scientific">Photobacterium toruni</name>
    <dbReference type="NCBI Taxonomy" id="1935446"/>
    <lineage>
        <taxon>Bacteria</taxon>
        <taxon>Pseudomonadati</taxon>
        <taxon>Pseudomonadota</taxon>
        <taxon>Gammaproteobacteria</taxon>
        <taxon>Vibrionales</taxon>
        <taxon>Vibrionaceae</taxon>
        <taxon>Photobacterium</taxon>
    </lineage>
</organism>